<proteinExistence type="predicted"/>
<gene>
    <name evidence="1" type="ORF">C3744_21735</name>
</gene>
<dbReference type="AlphaFoldDB" id="A0A3D8WWN3"/>
<sequence length="68" mass="7795">MVYIPLLCKKRNIGRILIFYKKVNEKCEYDTINQVFVKNAKYIAAVYLGLGVKTSLGQAVVLNRRKGM</sequence>
<dbReference type="Proteomes" id="UP000256519">
    <property type="component" value="Unassembled WGS sequence"/>
</dbReference>
<accession>A0A3D8WWN3</accession>
<comment type="caution">
    <text evidence="1">The sequence shown here is derived from an EMBL/GenBank/DDBJ whole genome shotgun (WGS) entry which is preliminary data.</text>
</comment>
<reference evidence="1 2" key="1">
    <citation type="journal article" date="2018" name="Appl. Environ. Microbiol.">
        <title>Antimicrobial susceptibility testing and tentative epidemiological cut-off values of five Bacillus species relevant for use as animal feed additives or for plant protection.</title>
        <authorList>
            <person name="Agerso Y."/>
            <person name="Stuer-Lauridsen B."/>
            <person name="Bjerre K."/>
            <person name="Jensen M.G."/>
            <person name="Johansen E."/>
            <person name="Bennedsen M."/>
            <person name="Brockmann E."/>
            <person name="Nielsen B."/>
        </authorList>
    </citation>
    <scope>NUCLEOTIDE SEQUENCE [LARGE SCALE GENOMIC DNA]</scope>
    <source>
        <strain evidence="1 2">CHCC20162</strain>
    </source>
</reference>
<evidence type="ECO:0000313" key="2">
    <source>
        <dbReference type="Proteomes" id="UP000256519"/>
    </source>
</evidence>
<dbReference type="RefSeq" id="WP_116076938.1">
    <property type="nucleotide sequence ID" value="NZ_PQWM01000029.1"/>
</dbReference>
<evidence type="ECO:0000313" key="1">
    <source>
        <dbReference type="EMBL" id="RDZ11002.1"/>
    </source>
</evidence>
<dbReference type="EMBL" id="PQWM01000029">
    <property type="protein sequence ID" value="RDZ11002.1"/>
    <property type="molecule type" value="Genomic_DNA"/>
</dbReference>
<organism evidence="1 2">
    <name type="scientific">Priestia megaterium</name>
    <name type="common">Bacillus megaterium</name>
    <dbReference type="NCBI Taxonomy" id="1404"/>
    <lineage>
        <taxon>Bacteria</taxon>
        <taxon>Bacillati</taxon>
        <taxon>Bacillota</taxon>
        <taxon>Bacilli</taxon>
        <taxon>Bacillales</taxon>
        <taxon>Bacillaceae</taxon>
        <taxon>Priestia</taxon>
    </lineage>
</organism>
<protein>
    <submittedName>
        <fullName evidence="1">Uncharacterized protein</fullName>
    </submittedName>
</protein>
<name>A0A3D8WWN3_PRIMG</name>